<reference evidence="3" key="1">
    <citation type="submission" date="2020-07" db="EMBL/GenBank/DDBJ databases">
        <authorList>
            <person name="Tarantini F.S."/>
            <person name="Hong K.W."/>
            <person name="Chan K.G."/>
        </authorList>
    </citation>
    <scope>NUCLEOTIDE SEQUENCE</scope>
    <source>
        <strain evidence="3">32-07</strain>
    </source>
</reference>
<name>A0ABX8QT01_9ACTN</name>
<keyword evidence="1" id="KW-0808">Transferase</keyword>
<sequence length="78" mass="8262">MQWAPRGRGGAPHPVVSPPGVRRSSASMTRLAAALASAGIMMDVLRYAEHSTRPGRDSPAVAYAECAQGQDVTKTRRS</sequence>
<dbReference type="RefSeq" id="WP_231333623.1">
    <property type="nucleotide sequence ID" value="NZ_CP059572.1"/>
</dbReference>
<dbReference type="Proteomes" id="UP001049518">
    <property type="component" value="Chromosome"/>
</dbReference>
<dbReference type="EMBL" id="CP059572">
    <property type="protein sequence ID" value="QXJ20547.1"/>
    <property type="molecule type" value="Genomic_DNA"/>
</dbReference>
<evidence type="ECO:0000313" key="4">
    <source>
        <dbReference type="Proteomes" id="UP001049518"/>
    </source>
</evidence>
<dbReference type="InterPro" id="IPR036230">
    <property type="entry name" value="LeuA_allosteric_dom_sf"/>
</dbReference>
<accession>A0ABX8QT01</accession>
<protein>
    <submittedName>
        <fullName evidence="3">Uncharacterized protein</fullName>
    </submittedName>
</protein>
<organism evidence="3 4">
    <name type="scientific">Actinomadura graeca</name>
    <dbReference type="NCBI Taxonomy" id="2750812"/>
    <lineage>
        <taxon>Bacteria</taxon>
        <taxon>Bacillati</taxon>
        <taxon>Actinomycetota</taxon>
        <taxon>Actinomycetes</taxon>
        <taxon>Streptosporangiales</taxon>
        <taxon>Thermomonosporaceae</taxon>
        <taxon>Actinomadura</taxon>
    </lineage>
</organism>
<proteinExistence type="predicted"/>
<keyword evidence="4" id="KW-1185">Reference proteome</keyword>
<dbReference type="SUPFAM" id="SSF110921">
    <property type="entry name" value="2-isopropylmalate synthase LeuA, allosteric (dimerisation) domain"/>
    <property type="match status" value="1"/>
</dbReference>
<evidence type="ECO:0000256" key="1">
    <source>
        <dbReference type="ARBA" id="ARBA00022679"/>
    </source>
</evidence>
<feature type="region of interest" description="Disordered" evidence="2">
    <location>
        <begin position="1"/>
        <end position="23"/>
    </location>
</feature>
<evidence type="ECO:0000313" key="3">
    <source>
        <dbReference type="EMBL" id="QXJ20547.1"/>
    </source>
</evidence>
<evidence type="ECO:0000256" key="2">
    <source>
        <dbReference type="SAM" id="MobiDB-lite"/>
    </source>
</evidence>
<gene>
    <name evidence="3" type="ORF">AGRA3207_001277</name>
</gene>